<dbReference type="Pfam" id="PF13091">
    <property type="entry name" value="PLDc_2"/>
    <property type="match status" value="1"/>
</dbReference>
<keyword evidence="4" id="KW-1185">Reference proteome</keyword>
<dbReference type="InterPro" id="IPR025202">
    <property type="entry name" value="PLD-like_dom"/>
</dbReference>
<reference evidence="3" key="1">
    <citation type="submission" date="2022-06" db="EMBL/GenBank/DDBJ databases">
        <title>Diverse halophilic archaea isolated from saline environments.</title>
        <authorList>
            <person name="Cui H.-L."/>
        </authorList>
    </citation>
    <scope>NUCLEOTIDE SEQUENCE</scope>
    <source>
        <strain evidence="3">WLHS1</strain>
    </source>
</reference>
<feature type="domain" description="Phospholipase D-like" evidence="2">
    <location>
        <begin position="270"/>
        <end position="354"/>
    </location>
</feature>
<dbReference type="KEGG" id="sawl:NGM29_16895"/>
<dbReference type="Gene3D" id="3.30.870.10">
    <property type="entry name" value="Endonuclease Chain A"/>
    <property type="match status" value="1"/>
</dbReference>
<evidence type="ECO:0000256" key="1">
    <source>
        <dbReference type="SAM" id="MobiDB-lite"/>
    </source>
</evidence>
<organism evidence="3 4">
    <name type="scientific">Natronosalvus rutilus</name>
    <dbReference type="NCBI Taxonomy" id="2953753"/>
    <lineage>
        <taxon>Archaea</taxon>
        <taxon>Methanobacteriati</taxon>
        <taxon>Methanobacteriota</taxon>
        <taxon>Stenosarchaea group</taxon>
        <taxon>Halobacteria</taxon>
        <taxon>Halobacteriales</taxon>
        <taxon>Natrialbaceae</taxon>
        <taxon>Natronosalvus</taxon>
    </lineage>
</organism>
<sequence length="380" mass="40248">MRPVLVVLLVIALLATSVGAVTVGTIGTVGTVGTASASVDSSASHRHLLVDSSDGRLEMSGAFSGGFTGTPSQDVRDDSRDCPVRAATAFPGDGRLSDAEETSKSESRTELHVTAVYPNPTTRGNVGEFFVLEVPERTQLESWTITDGHTTAAIPNATVSGPVALSMDPDETASMTTLEVLELEGHLRLAADGDTLRVLQDGTLVDEVTYDRARTARVWYRSGSNAADVSTTPGQDAWWPRGATCLLVATYGETGGTAFVLPDAPDVARDRIAAAEDRISLAGYTFTSPEVATALEDALERDVDVEILVEAGPVGGASERTDELLSELESQGADVYALGGSGARYRYHHPKYALQCIKNTHNIGVGYGYQTHVAWGKLYQ</sequence>
<dbReference type="EMBL" id="CP100355">
    <property type="protein sequence ID" value="UTF53423.1"/>
    <property type="molecule type" value="Genomic_DNA"/>
</dbReference>
<dbReference type="SUPFAM" id="SSF56024">
    <property type="entry name" value="Phospholipase D/nuclease"/>
    <property type="match status" value="1"/>
</dbReference>
<accession>A0A9E7NAL3</accession>
<evidence type="ECO:0000313" key="3">
    <source>
        <dbReference type="EMBL" id="UTF53423.1"/>
    </source>
</evidence>
<dbReference type="AlphaFoldDB" id="A0A9E7NAL3"/>
<evidence type="ECO:0000259" key="2">
    <source>
        <dbReference type="Pfam" id="PF13091"/>
    </source>
</evidence>
<evidence type="ECO:0000313" key="4">
    <source>
        <dbReference type="Proteomes" id="UP001056855"/>
    </source>
</evidence>
<dbReference type="Proteomes" id="UP001056855">
    <property type="component" value="Chromosome"/>
</dbReference>
<name>A0A9E7NAL3_9EURY</name>
<protein>
    <submittedName>
        <fullName evidence="3">Phospholipase D-like domain-containing protein</fullName>
    </submittedName>
</protein>
<proteinExistence type="predicted"/>
<dbReference type="RefSeq" id="WP_254157873.1">
    <property type="nucleotide sequence ID" value="NZ_CP100355.1"/>
</dbReference>
<feature type="compositionally biased region" description="Basic and acidic residues" evidence="1">
    <location>
        <begin position="95"/>
        <end position="109"/>
    </location>
</feature>
<feature type="region of interest" description="Disordered" evidence="1">
    <location>
        <begin position="87"/>
        <end position="109"/>
    </location>
</feature>
<dbReference type="GeneID" id="73291759"/>
<gene>
    <name evidence="3" type="ORF">NGM29_16895</name>
</gene>